<reference evidence="1 2" key="1">
    <citation type="submission" date="2019-03" db="EMBL/GenBank/DDBJ databases">
        <title>First draft genome of Liparis tanakae, snailfish: a comprehensive survey of snailfish specific genes.</title>
        <authorList>
            <person name="Kim W."/>
            <person name="Song I."/>
            <person name="Jeong J.-H."/>
            <person name="Kim D."/>
            <person name="Kim S."/>
            <person name="Ryu S."/>
            <person name="Song J.Y."/>
            <person name="Lee S.K."/>
        </authorList>
    </citation>
    <scope>NUCLEOTIDE SEQUENCE [LARGE SCALE GENOMIC DNA]</scope>
    <source>
        <tissue evidence="1">Muscle</tissue>
    </source>
</reference>
<comment type="caution">
    <text evidence="1">The sequence shown here is derived from an EMBL/GenBank/DDBJ whole genome shotgun (WGS) entry which is preliminary data.</text>
</comment>
<dbReference type="EMBL" id="SRLO01000031">
    <property type="protein sequence ID" value="TNN83804.1"/>
    <property type="molecule type" value="Genomic_DNA"/>
</dbReference>
<accession>A0A4Z2J1U8</accession>
<dbReference type="Proteomes" id="UP000314294">
    <property type="component" value="Unassembled WGS sequence"/>
</dbReference>
<organism evidence="1 2">
    <name type="scientific">Liparis tanakae</name>
    <name type="common">Tanaka's snailfish</name>
    <dbReference type="NCBI Taxonomy" id="230148"/>
    <lineage>
        <taxon>Eukaryota</taxon>
        <taxon>Metazoa</taxon>
        <taxon>Chordata</taxon>
        <taxon>Craniata</taxon>
        <taxon>Vertebrata</taxon>
        <taxon>Euteleostomi</taxon>
        <taxon>Actinopterygii</taxon>
        <taxon>Neopterygii</taxon>
        <taxon>Teleostei</taxon>
        <taxon>Neoteleostei</taxon>
        <taxon>Acanthomorphata</taxon>
        <taxon>Eupercaria</taxon>
        <taxon>Perciformes</taxon>
        <taxon>Cottioidei</taxon>
        <taxon>Cottales</taxon>
        <taxon>Liparidae</taxon>
        <taxon>Liparis</taxon>
    </lineage>
</organism>
<evidence type="ECO:0000313" key="1">
    <source>
        <dbReference type="EMBL" id="TNN83804.1"/>
    </source>
</evidence>
<name>A0A4Z2J1U8_9TELE</name>
<protein>
    <submittedName>
        <fullName evidence="1">Uncharacterized protein</fullName>
    </submittedName>
</protein>
<proteinExistence type="predicted"/>
<evidence type="ECO:0000313" key="2">
    <source>
        <dbReference type="Proteomes" id="UP000314294"/>
    </source>
</evidence>
<sequence length="114" mass="12369">MLEERTCTGGLCDKRKSSTGRFHLKIKQCKISVSGLQSIPCSVASTVCKLPSRQVPLEQFVCKGGEEAGQISISRLGFSPMCHCECNCNVTLQGLHVGGLVVDHKREDCSQNTN</sequence>
<keyword evidence="2" id="KW-1185">Reference proteome</keyword>
<gene>
    <name evidence="1" type="ORF">EYF80_005980</name>
</gene>
<dbReference type="AlphaFoldDB" id="A0A4Z2J1U8"/>